<keyword evidence="3" id="KW-0813">Transport</keyword>
<feature type="transmembrane region" description="Helical" evidence="8">
    <location>
        <begin position="39"/>
        <end position="56"/>
    </location>
</feature>
<name>A0A8E2IBB1_9BACI</name>
<evidence type="ECO:0000256" key="3">
    <source>
        <dbReference type="ARBA" id="ARBA00022448"/>
    </source>
</evidence>
<comment type="caution">
    <text evidence="9">The sequence shown here is derived from an EMBL/GenBank/DDBJ whole genome shotgun (WGS) entry which is preliminary data.</text>
</comment>
<dbReference type="Pfam" id="PF03845">
    <property type="entry name" value="Spore_permease"/>
    <property type="match status" value="1"/>
</dbReference>
<feature type="transmembrane region" description="Helical" evidence="8">
    <location>
        <begin position="303"/>
        <end position="320"/>
    </location>
</feature>
<reference evidence="9 10" key="1">
    <citation type="submission" date="2017-01" db="EMBL/GenBank/DDBJ databases">
        <title>Draft genome sequence of Bacillus oleronius.</title>
        <authorList>
            <person name="Allam M."/>
        </authorList>
    </citation>
    <scope>NUCLEOTIDE SEQUENCE [LARGE SCALE GENOMIC DNA]</scope>
    <source>
        <strain evidence="9 10">DSM 9356</strain>
    </source>
</reference>
<evidence type="ECO:0000256" key="7">
    <source>
        <dbReference type="ARBA" id="ARBA00023136"/>
    </source>
</evidence>
<keyword evidence="5 8" id="KW-0812">Transmembrane</keyword>
<keyword evidence="7 8" id="KW-0472">Membrane</keyword>
<feature type="transmembrane region" description="Helical" evidence="8">
    <location>
        <begin position="183"/>
        <end position="203"/>
    </location>
</feature>
<dbReference type="Gene3D" id="1.20.1740.10">
    <property type="entry name" value="Amino acid/polyamine transporter I"/>
    <property type="match status" value="1"/>
</dbReference>
<feature type="transmembrane region" description="Helical" evidence="8">
    <location>
        <begin position="12"/>
        <end position="33"/>
    </location>
</feature>
<comment type="similarity">
    <text evidence="2">Belongs to the amino acid-polyamine-organocation (APC) superfamily. Spore germination protein (SGP) (TC 2.A.3.9) family.</text>
</comment>
<dbReference type="AlphaFoldDB" id="A0A8E2IBB1"/>
<feature type="transmembrane region" description="Helical" evidence="8">
    <location>
        <begin position="268"/>
        <end position="291"/>
    </location>
</feature>
<feature type="transmembrane region" description="Helical" evidence="8">
    <location>
        <begin position="76"/>
        <end position="95"/>
    </location>
</feature>
<feature type="transmembrane region" description="Helical" evidence="8">
    <location>
        <begin position="215"/>
        <end position="238"/>
    </location>
</feature>
<evidence type="ECO:0000313" key="9">
    <source>
        <dbReference type="EMBL" id="OOP70139.1"/>
    </source>
</evidence>
<evidence type="ECO:0000256" key="2">
    <source>
        <dbReference type="ARBA" id="ARBA00007998"/>
    </source>
</evidence>
<dbReference type="RefSeq" id="WP_078109277.1">
    <property type="nucleotide sequence ID" value="NZ_CP065424.1"/>
</dbReference>
<evidence type="ECO:0000256" key="5">
    <source>
        <dbReference type="ARBA" id="ARBA00022692"/>
    </source>
</evidence>
<evidence type="ECO:0000313" key="10">
    <source>
        <dbReference type="Proteomes" id="UP000189761"/>
    </source>
</evidence>
<sequence length="365" mass="40691">MEKGKISSLQMVLLMYPTILATAILSVPSATAKYANQDLWLSPIIAAIFGFITVYITTQLHKMYPSETFIQISDRIIGKFLGKLLGLIILFFYLLNTGQIVRSYSEFIVSAFLSKTPISVITGSMILLCALAVYGGVEVLGRMAQLIFPLLIVPLLFFTILISPDLDFGNILPILEKGVTPAFKGAVVPGGWFTEFFIISFLLPFLNDKLKGMKYGILAVVYVMLSLVLVNLIVLFVLGTTVSSKDYPLMVVGRYISIGQVFENLESFIMAIWILGAFVKISVFYYVTAIVTANWLNVSTVKPLVWPIGILIVEFSFWALPSRTEVERYDNFTFPFYGVLIQTLIPLILLVIAIIKNRKKKNAST</sequence>
<feature type="transmembrane region" description="Helical" evidence="8">
    <location>
        <begin position="332"/>
        <end position="355"/>
    </location>
</feature>
<dbReference type="InterPro" id="IPR004761">
    <property type="entry name" value="Spore_GerAB"/>
</dbReference>
<feature type="transmembrane region" description="Helical" evidence="8">
    <location>
        <begin position="107"/>
        <end position="134"/>
    </location>
</feature>
<feature type="transmembrane region" description="Helical" evidence="8">
    <location>
        <begin position="146"/>
        <end position="163"/>
    </location>
</feature>
<dbReference type="GO" id="GO:0009847">
    <property type="term" value="P:spore germination"/>
    <property type="evidence" value="ECO:0007669"/>
    <property type="project" value="InterPro"/>
</dbReference>
<keyword evidence="6 8" id="KW-1133">Transmembrane helix</keyword>
<dbReference type="Proteomes" id="UP000189761">
    <property type="component" value="Unassembled WGS sequence"/>
</dbReference>
<evidence type="ECO:0000256" key="8">
    <source>
        <dbReference type="SAM" id="Phobius"/>
    </source>
</evidence>
<dbReference type="PANTHER" id="PTHR34975">
    <property type="entry name" value="SPORE GERMINATION PROTEIN A2"/>
    <property type="match status" value="1"/>
</dbReference>
<keyword evidence="4" id="KW-0309">Germination</keyword>
<evidence type="ECO:0000256" key="4">
    <source>
        <dbReference type="ARBA" id="ARBA00022544"/>
    </source>
</evidence>
<protein>
    <submittedName>
        <fullName evidence="9">Spore gernimation protein</fullName>
    </submittedName>
</protein>
<dbReference type="GO" id="GO:0016020">
    <property type="term" value="C:membrane"/>
    <property type="evidence" value="ECO:0007669"/>
    <property type="project" value="UniProtKB-SubCell"/>
</dbReference>
<organism evidence="9 10">
    <name type="scientific">Heyndrickxia oleronia</name>
    <dbReference type="NCBI Taxonomy" id="38875"/>
    <lineage>
        <taxon>Bacteria</taxon>
        <taxon>Bacillati</taxon>
        <taxon>Bacillota</taxon>
        <taxon>Bacilli</taxon>
        <taxon>Bacillales</taxon>
        <taxon>Bacillaceae</taxon>
        <taxon>Heyndrickxia</taxon>
    </lineage>
</organism>
<dbReference type="NCBIfam" id="TIGR00912">
    <property type="entry name" value="2A0309"/>
    <property type="match status" value="1"/>
</dbReference>
<proteinExistence type="inferred from homology"/>
<evidence type="ECO:0000256" key="6">
    <source>
        <dbReference type="ARBA" id="ARBA00022989"/>
    </source>
</evidence>
<dbReference type="EMBL" id="MTLA01000013">
    <property type="protein sequence ID" value="OOP70139.1"/>
    <property type="molecule type" value="Genomic_DNA"/>
</dbReference>
<accession>A0A8E2IBB1</accession>
<keyword evidence="10" id="KW-1185">Reference proteome</keyword>
<evidence type="ECO:0000256" key="1">
    <source>
        <dbReference type="ARBA" id="ARBA00004141"/>
    </source>
</evidence>
<comment type="subcellular location">
    <subcellularLocation>
        <location evidence="1">Membrane</location>
        <topology evidence="1">Multi-pass membrane protein</topology>
    </subcellularLocation>
</comment>
<dbReference type="PANTHER" id="PTHR34975:SF2">
    <property type="entry name" value="SPORE GERMINATION PROTEIN A2"/>
    <property type="match status" value="1"/>
</dbReference>
<gene>
    <name evidence="9" type="ORF">BWZ43_01435</name>
</gene>